<dbReference type="PROSITE" id="PS50110">
    <property type="entry name" value="RESPONSE_REGULATORY"/>
    <property type="match status" value="1"/>
</dbReference>
<comment type="caution">
    <text evidence="4">The sequence shown here is derived from an EMBL/GenBank/DDBJ whole genome shotgun (WGS) entry which is preliminary data.</text>
</comment>
<name>A0ABU5I040_9HYPH</name>
<dbReference type="InterPro" id="IPR001789">
    <property type="entry name" value="Sig_transdc_resp-reg_receiver"/>
</dbReference>
<accession>A0ABU5I040</accession>
<dbReference type="PANTHER" id="PTHR44591:SF24">
    <property type="entry name" value="PROTEIN-GLUTAMATE METHYLESTERASE_PROTEIN-GLUTAMINE GLUTAMINASE 1"/>
    <property type="match status" value="1"/>
</dbReference>
<gene>
    <name evidence="4" type="ORF">U0C82_03215</name>
</gene>
<reference evidence="4 5" key="1">
    <citation type="submission" date="2023-12" db="EMBL/GenBank/DDBJ databases">
        <title>Description of Novel Strain Fulvimarina sp. 2208YS6-2-32 isolated from Uroteuthis (Photololigo) edulis.</title>
        <authorList>
            <person name="Park J.-S."/>
        </authorList>
    </citation>
    <scope>NUCLEOTIDE SEQUENCE [LARGE SCALE GENOMIC DNA]</scope>
    <source>
        <strain evidence="4 5">2208YS6-2-32</strain>
    </source>
</reference>
<evidence type="ECO:0000256" key="1">
    <source>
        <dbReference type="ARBA" id="ARBA00022553"/>
    </source>
</evidence>
<sequence>MTLTPLHILIVEDEGLIAMDIEGIIEDGGHVVVGSAVCANEAIALYDRWKPELCIIDVELLDGTTGIEVAEHIRSKGGTAFIFLTATPKRLHGDYRGGIGVLSKPFTHRQLSSTLSYLNEGLFDPPPALACPSNLNLSSAFRHDWAPRIA</sequence>
<dbReference type="EMBL" id="JAXLPB010000001">
    <property type="protein sequence ID" value="MDY8108158.1"/>
    <property type="molecule type" value="Genomic_DNA"/>
</dbReference>
<dbReference type="RefSeq" id="WP_322185605.1">
    <property type="nucleotide sequence ID" value="NZ_JAXLPB010000001.1"/>
</dbReference>
<evidence type="ECO:0000256" key="2">
    <source>
        <dbReference type="PROSITE-ProRule" id="PRU00169"/>
    </source>
</evidence>
<dbReference type="PANTHER" id="PTHR44591">
    <property type="entry name" value="STRESS RESPONSE REGULATOR PROTEIN 1"/>
    <property type="match status" value="1"/>
</dbReference>
<evidence type="ECO:0000313" key="5">
    <source>
        <dbReference type="Proteomes" id="UP001294412"/>
    </source>
</evidence>
<dbReference type="InterPro" id="IPR011006">
    <property type="entry name" value="CheY-like_superfamily"/>
</dbReference>
<dbReference type="InterPro" id="IPR050595">
    <property type="entry name" value="Bact_response_regulator"/>
</dbReference>
<evidence type="ECO:0000313" key="4">
    <source>
        <dbReference type="EMBL" id="MDY8108158.1"/>
    </source>
</evidence>
<feature type="domain" description="Response regulatory" evidence="3">
    <location>
        <begin position="7"/>
        <end position="119"/>
    </location>
</feature>
<dbReference type="Gene3D" id="3.40.50.2300">
    <property type="match status" value="1"/>
</dbReference>
<feature type="modified residue" description="4-aspartylphosphate" evidence="2">
    <location>
        <position position="57"/>
    </location>
</feature>
<dbReference type="Pfam" id="PF00072">
    <property type="entry name" value="Response_reg"/>
    <property type="match status" value="1"/>
</dbReference>
<evidence type="ECO:0000259" key="3">
    <source>
        <dbReference type="PROSITE" id="PS50110"/>
    </source>
</evidence>
<dbReference type="SMART" id="SM00448">
    <property type="entry name" value="REC"/>
    <property type="match status" value="1"/>
</dbReference>
<keyword evidence="1 2" id="KW-0597">Phosphoprotein</keyword>
<dbReference type="SUPFAM" id="SSF52172">
    <property type="entry name" value="CheY-like"/>
    <property type="match status" value="1"/>
</dbReference>
<dbReference type="Proteomes" id="UP001294412">
    <property type="component" value="Unassembled WGS sequence"/>
</dbReference>
<keyword evidence="5" id="KW-1185">Reference proteome</keyword>
<protein>
    <submittedName>
        <fullName evidence="4">Response regulator</fullName>
    </submittedName>
</protein>
<organism evidence="4 5">
    <name type="scientific">Fulvimarina uroteuthidis</name>
    <dbReference type="NCBI Taxonomy" id="3098149"/>
    <lineage>
        <taxon>Bacteria</taxon>
        <taxon>Pseudomonadati</taxon>
        <taxon>Pseudomonadota</taxon>
        <taxon>Alphaproteobacteria</taxon>
        <taxon>Hyphomicrobiales</taxon>
        <taxon>Aurantimonadaceae</taxon>
        <taxon>Fulvimarina</taxon>
    </lineage>
</organism>
<proteinExistence type="predicted"/>